<protein>
    <recommendedName>
        <fullName evidence="1">DHHA1 domain-containing protein</fullName>
    </recommendedName>
</protein>
<dbReference type="PANTHER" id="PTHR30255">
    <property type="entry name" value="SINGLE-STRANDED-DNA-SPECIFIC EXONUCLEASE RECJ"/>
    <property type="match status" value="1"/>
</dbReference>
<dbReference type="InterPro" id="IPR003156">
    <property type="entry name" value="DHHA1_dom"/>
</dbReference>
<comment type="caution">
    <text evidence="2">The sequence shown here is derived from an EMBL/GenBank/DDBJ whole genome shotgun (WGS) entry which is preliminary data.</text>
</comment>
<evidence type="ECO:0000259" key="1">
    <source>
        <dbReference type="Pfam" id="PF02272"/>
    </source>
</evidence>
<reference evidence="2" key="1">
    <citation type="journal article" date="2015" name="Nature">
        <title>Complex archaea that bridge the gap between prokaryotes and eukaryotes.</title>
        <authorList>
            <person name="Spang A."/>
            <person name="Saw J.H."/>
            <person name="Jorgensen S.L."/>
            <person name="Zaremba-Niedzwiedzka K."/>
            <person name="Martijn J."/>
            <person name="Lind A.E."/>
            <person name="van Eijk R."/>
            <person name="Schleper C."/>
            <person name="Guy L."/>
            <person name="Ettema T.J."/>
        </authorList>
    </citation>
    <scope>NUCLEOTIDE SEQUENCE</scope>
</reference>
<dbReference type="EMBL" id="LAZR01012475">
    <property type="protein sequence ID" value="KKM26629.1"/>
    <property type="molecule type" value="Genomic_DNA"/>
</dbReference>
<dbReference type="Gene3D" id="3.10.310.30">
    <property type="match status" value="1"/>
</dbReference>
<proteinExistence type="predicted"/>
<organism evidence="2">
    <name type="scientific">marine sediment metagenome</name>
    <dbReference type="NCBI Taxonomy" id="412755"/>
    <lineage>
        <taxon>unclassified sequences</taxon>
        <taxon>metagenomes</taxon>
        <taxon>ecological metagenomes</taxon>
    </lineage>
</organism>
<gene>
    <name evidence="2" type="ORF">LCGC14_1582790</name>
</gene>
<feature type="domain" description="DHHA1" evidence="1">
    <location>
        <begin position="7"/>
        <end position="92"/>
    </location>
</feature>
<name>A0A0F9J2J1_9ZZZZ</name>
<feature type="non-terminal residue" evidence="2">
    <location>
        <position position="1"/>
    </location>
</feature>
<dbReference type="AlphaFoldDB" id="A0A0F9J2J1"/>
<dbReference type="InterPro" id="IPR051673">
    <property type="entry name" value="SSDNA_exonuclease_RecJ"/>
</dbReference>
<dbReference type="Pfam" id="PF02272">
    <property type="entry name" value="DHHA1"/>
    <property type="match status" value="1"/>
</dbReference>
<sequence length="204" mass="21408">RQETALHVLAGEGWHPGVIGVVASRLVERYQRPCVLVALDGNGYGRGSGRSIAAYDLHAGLTACSAHLERFGGHRMAAGLELRAESVEPLRLALERHARSMLRPEDMVPVERVDAVIGGDAVGLALAEELDALRPFGMGNPGVNLLLPAARQLASIFRRLGADTRSVILSAFGVAGQSAGSFLEEIDFFTPGGTATRAGAAAFG</sequence>
<accession>A0A0F9J2J1</accession>
<dbReference type="InterPro" id="IPR038763">
    <property type="entry name" value="DHH_sf"/>
</dbReference>
<dbReference type="SUPFAM" id="SSF64182">
    <property type="entry name" value="DHH phosphoesterases"/>
    <property type="match status" value="1"/>
</dbReference>
<dbReference type="PANTHER" id="PTHR30255:SF2">
    <property type="entry name" value="SINGLE-STRANDED-DNA-SPECIFIC EXONUCLEASE RECJ"/>
    <property type="match status" value="1"/>
</dbReference>
<evidence type="ECO:0000313" key="2">
    <source>
        <dbReference type="EMBL" id="KKM26629.1"/>
    </source>
</evidence>
<dbReference type="GO" id="GO:0003676">
    <property type="term" value="F:nucleic acid binding"/>
    <property type="evidence" value="ECO:0007669"/>
    <property type="project" value="InterPro"/>
</dbReference>